<dbReference type="RefSeq" id="WP_161837047.1">
    <property type="nucleotide sequence ID" value="NZ_CP048000.1"/>
</dbReference>
<dbReference type="EMBL" id="CP048000">
    <property type="protein sequence ID" value="QHQ60211.1"/>
    <property type="molecule type" value="Genomic_DNA"/>
</dbReference>
<evidence type="ECO:0000313" key="3">
    <source>
        <dbReference type="Proteomes" id="UP000464314"/>
    </source>
</evidence>
<dbReference type="PROSITE" id="PS51462">
    <property type="entry name" value="NUDIX"/>
    <property type="match status" value="1"/>
</dbReference>
<dbReference type="Pfam" id="PF00293">
    <property type="entry name" value="NUDIX"/>
    <property type="match status" value="1"/>
</dbReference>
<dbReference type="InterPro" id="IPR015797">
    <property type="entry name" value="NUDIX_hydrolase-like_dom_sf"/>
</dbReference>
<accession>A0A6P1TJJ0</accession>
<evidence type="ECO:0000313" key="2">
    <source>
        <dbReference type="EMBL" id="QHQ60211.1"/>
    </source>
</evidence>
<organism evidence="2 3">
    <name type="scientific">Anaerocolumna sedimenticola</name>
    <dbReference type="NCBI Taxonomy" id="2696063"/>
    <lineage>
        <taxon>Bacteria</taxon>
        <taxon>Bacillati</taxon>
        <taxon>Bacillota</taxon>
        <taxon>Clostridia</taxon>
        <taxon>Lachnospirales</taxon>
        <taxon>Lachnospiraceae</taxon>
        <taxon>Anaerocolumna</taxon>
    </lineage>
</organism>
<dbReference type="InterPro" id="IPR000086">
    <property type="entry name" value="NUDIX_hydrolase_dom"/>
</dbReference>
<dbReference type="Proteomes" id="UP000464314">
    <property type="component" value="Chromosome"/>
</dbReference>
<reference evidence="2 3" key="1">
    <citation type="submission" date="2020-01" db="EMBL/GenBank/DDBJ databases">
        <title>Genome analysis of Anaerocolumna sp. CBA3638.</title>
        <authorList>
            <person name="Kim J."/>
            <person name="Roh S.W."/>
        </authorList>
    </citation>
    <scope>NUCLEOTIDE SEQUENCE [LARGE SCALE GENOMIC DNA]</scope>
    <source>
        <strain evidence="2 3">CBA3638</strain>
    </source>
</reference>
<protein>
    <submittedName>
        <fullName evidence="2">NUDIX domain-containing protein</fullName>
    </submittedName>
</protein>
<dbReference type="AlphaFoldDB" id="A0A6P1TJJ0"/>
<gene>
    <name evidence="2" type="ORF">Ana3638_05000</name>
</gene>
<proteinExistence type="predicted"/>
<feature type="domain" description="Nudix hydrolase" evidence="1">
    <location>
        <begin position="3"/>
        <end position="66"/>
    </location>
</feature>
<dbReference type="SUPFAM" id="SSF55811">
    <property type="entry name" value="Nudix"/>
    <property type="match status" value="1"/>
</dbReference>
<dbReference type="Gene3D" id="3.90.79.10">
    <property type="entry name" value="Nucleoside Triphosphate Pyrophosphohydrolase"/>
    <property type="match status" value="1"/>
</dbReference>
<evidence type="ECO:0000259" key="1">
    <source>
        <dbReference type="PROSITE" id="PS51462"/>
    </source>
</evidence>
<name>A0A6P1TJJ0_9FIRM</name>
<keyword evidence="3" id="KW-1185">Reference proteome</keyword>
<sequence>MIKLRNMATAYLMNRNEFLLMKRAAGRNLAPGLWAGVGGHLEPEELNSPKEACLREIYEETGITQE</sequence>
<dbReference type="KEGG" id="anr:Ana3638_05000"/>